<dbReference type="OrthoDB" id="193931at2759"/>
<dbReference type="InterPro" id="IPR011009">
    <property type="entry name" value="Kinase-like_dom_sf"/>
</dbReference>
<dbReference type="InterPro" id="IPR000719">
    <property type="entry name" value="Prot_kinase_dom"/>
</dbReference>
<dbReference type="GO" id="GO:0005524">
    <property type="term" value="F:ATP binding"/>
    <property type="evidence" value="ECO:0007669"/>
    <property type="project" value="InterPro"/>
</dbReference>
<evidence type="ECO:0000313" key="3">
    <source>
        <dbReference type="Proteomes" id="UP000243217"/>
    </source>
</evidence>
<name>A0A1V9YSZ0_9STRA</name>
<dbReference type="EMBL" id="JNBS01003034">
    <property type="protein sequence ID" value="OQR88741.1"/>
    <property type="molecule type" value="Genomic_DNA"/>
</dbReference>
<dbReference type="PROSITE" id="PS50011">
    <property type="entry name" value="PROTEIN_KINASE_DOM"/>
    <property type="match status" value="1"/>
</dbReference>
<proteinExistence type="predicted"/>
<dbReference type="Pfam" id="PF00069">
    <property type="entry name" value="Pkinase"/>
    <property type="match status" value="1"/>
</dbReference>
<feature type="domain" description="Protein kinase" evidence="1">
    <location>
        <begin position="57"/>
        <end position="137"/>
    </location>
</feature>
<dbReference type="STRING" id="74557.A0A1V9YSZ0"/>
<dbReference type="Gene3D" id="3.30.200.20">
    <property type="entry name" value="Phosphorylase Kinase, domain 1"/>
    <property type="match status" value="1"/>
</dbReference>
<keyword evidence="3" id="KW-1185">Reference proteome</keyword>
<organism evidence="2 3">
    <name type="scientific">Thraustotheca clavata</name>
    <dbReference type="NCBI Taxonomy" id="74557"/>
    <lineage>
        <taxon>Eukaryota</taxon>
        <taxon>Sar</taxon>
        <taxon>Stramenopiles</taxon>
        <taxon>Oomycota</taxon>
        <taxon>Saprolegniomycetes</taxon>
        <taxon>Saprolegniales</taxon>
        <taxon>Achlyaceae</taxon>
        <taxon>Thraustotheca</taxon>
    </lineage>
</organism>
<accession>A0A1V9YSZ0</accession>
<dbReference type="AlphaFoldDB" id="A0A1V9YSZ0"/>
<sequence>MDNGVFSTSLKAFQRRSDRGSALITQTPWILFLQPQCCFKTNVKFKPFKLMSFEEMYEMGELLCTGGVASVFAAARIGTNERVAIKKIVADPNHTNASMNLMDVRREIAALKALRGHPNICQLLDYHEENDILFFGV</sequence>
<protein>
    <recommendedName>
        <fullName evidence="1">Protein kinase domain-containing protein</fullName>
    </recommendedName>
</protein>
<gene>
    <name evidence="2" type="ORF">THRCLA_10131</name>
</gene>
<evidence type="ECO:0000259" key="1">
    <source>
        <dbReference type="PROSITE" id="PS50011"/>
    </source>
</evidence>
<reference evidence="2 3" key="1">
    <citation type="journal article" date="2014" name="Genome Biol. Evol.">
        <title>The secreted proteins of Achlya hypogyna and Thraustotheca clavata identify the ancestral oomycete secretome and reveal gene acquisitions by horizontal gene transfer.</title>
        <authorList>
            <person name="Misner I."/>
            <person name="Blouin N."/>
            <person name="Leonard G."/>
            <person name="Richards T.A."/>
            <person name="Lane C.E."/>
        </authorList>
    </citation>
    <scope>NUCLEOTIDE SEQUENCE [LARGE SCALE GENOMIC DNA]</scope>
    <source>
        <strain evidence="2 3">ATCC 34112</strain>
    </source>
</reference>
<dbReference type="GO" id="GO:0004672">
    <property type="term" value="F:protein kinase activity"/>
    <property type="evidence" value="ECO:0007669"/>
    <property type="project" value="InterPro"/>
</dbReference>
<evidence type="ECO:0000313" key="2">
    <source>
        <dbReference type="EMBL" id="OQR88741.1"/>
    </source>
</evidence>
<comment type="caution">
    <text evidence="2">The sequence shown here is derived from an EMBL/GenBank/DDBJ whole genome shotgun (WGS) entry which is preliminary data.</text>
</comment>
<dbReference type="SUPFAM" id="SSF56112">
    <property type="entry name" value="Protein kinase-like (PK-like)"/>
    <property type="match status" value="1"/>
</dbReference>
<dbReference type="Proteomes" id="UP000243217">
    <property type="component" value="Unassembled WGS sequence"/>
</dbReference>